<organism evidence="2 3">
    <name type="scientific">Devosia sediminis</name>
    <dbReference type="NCBI Taxonomy" id="2798801"/>
    <lineage>
        <taxon>Bacteria</taxon>
        <taxon>Pseudomonadati</taxon>
        <taxon>Pseudomonadota</taxon>
        <taxon>Alphaproteobacteria</taxon>
        <taxon>Hyphomicrobiales</taxon>
        <taxon>Devosiaceae</taxon>
        <taxon>Devosia</taxon>
    </lineage>
</organism>
<evidence type="ECO:0000313" key="3">
    <source>
        <dbReference type="Proteomes" id="UP000602124"/>
    </source>
</evidence>
<dbReference type="Pfam" id="PF13460">
    <property type="entry name" value="NAD_binding_10"/>
    <property type="match status" value="1"/>
</dbReference>
<sequence>MTTSPILVIGATGKVGRRVLANLAAQGHAARPAGRRTPLPFDWQDRSNWAAHFAGIDTAFVAYYPDLASPQGAEDIAALVAVAKAAGLKRMVLLSGRGESGAVRAENVLRDSGLGYTVVRAAFFNQNFSEGMMYPGVMQGILALPAGQRVEPFVDVDDIAEIAASALVDDRHHNRLYEVTGPRLISFADAVAEIGAATGRSVQYAPISLDDFHAAMAGEVGPEDAELYTELFRELFDGRNESVTDGVQQALGRPPRDFADFCRTVARSGAWHQAA</sequence>
<dbReference type="SUPFAM" id="SSF51735">
    <property type="entry name" value="NAD(P)-binding Rossmann-fold domains"/>
    <property type="match status" value="1"/>
</dbReference>
<dbReference type="InterPro" id="IPR016040">
    <property type="entry name" value="NAD(P)-bd_dom"/>
</dbReference>
<dbReference type="Gene3D" id="3.40.50.720">
    <property type="entry name" value="NAD(P)-binding Rossmann-like Domain"/>
    <property type="match status" value="1"/>
</dbReference>
<dbReference type="PANTHER" id="PTHR43162">
    <property type="match status" value="1"/>
</dbReference>
<evidence type="ECO:0000259" key="1">
    <source>
        <dbReference type="Pfam" id="PF13460"/>
    </source>
</evidence>
<dbReference type="EMBL" id="JAEKMH010000001">
    <property type="protein sequence ID" value="MBJ3784318.1"/>
    <property type="molecule type" value="Genomic_DNA"/>
</dbReference>
<name>A0A934IX02_9HYPH</name>
<reference evidence="2" key="1">
    <citation type="submission" date="2020-12" db="EMBL/GenBank/DDBJ databases">
        <title>Devosia sp. MSA67 isolated from Mo River.</title>
        <authorList>
            <person name="Ma F."/>
            <person name="Zi Z."/>
        </authorList>
    </citation>
    <scope>NUCLEOTIDE SEQUENCE</scope>
    <source>
        <strain evidence="2">MSA67</strain>
    </source>
</reference>
<dbReference type="InterPro" id="IPR036291">
    <property type="entry name" value="NAD(P)-bd_dom_sf"/>
</dbReference>
<feature type="domain" description="NAD(P)-binding" evidence="1">
    <location>
        <begin position="10"/>
        <end position="128"/>
    </location>
</feature>
<dbReference type="PANTHER" id="PTHR43162:SF1">
    <property type="entry name" value="PRESTALK A DIFFERENTIATION PROTEIN A"/>
    <property type="match status" value="1"/>
</dbReference>
<comment type="caution">
    <text evidence="2">The sequence shown here is derived from an EMBL/GenBank/DDBJ whole genome shotgun (WGS) entry which is preliminary data.</text>
</comment>
<dbReference type="Proteomes" id="UP000602124">
    <property type="component" value="Unassembled WGS sequence"/>
</dbReference>
<evidence type="ECO:0000313" key="2">
    <source>
        <dbReference type="EMBL" id="MBJ3784318.1"/>
    </source>
</evidence>
<dbReference type="RefSeq" id="WP_198875493.1">
    <property type="nucleotide sequence ID" value="NZ_JAEKMH010000001.1"/>
</dbReference>
<gene>
    <name evidence="2" type="ORF">JEQ47_06270</name>
</gene>
<dbReference type="InterPro" id="IPR051604">
    <property type="entry name" value="Ergot_Alk_Oxidoreductase"/>
</dbReference>
<proteinExistence type="predicted"/>
<protein>
    <submittedName>
        <fullName evidence="2">NmrA family NAD(P)-binding protein</fullName>
    </submittedName>
</protein>
<keyword evidence="3" id="KW-1185">Reference proteome</keyword>
<accession>A0A934IX02</accession>
<dbReference type="Gene3D" id="3.90.25.10">
    <property type="entry name" value="UDP-galactose 4-epimerase, domain 1"/>
    <property type="match status" value="1"/>
</dbReference>
<dbReference type="AlphaFoldDB" id="A0A934IX02"/>